<dbReference type="PANTHER" id="PTHR47751:SF2">
    <property type="entry name" value="DLTD N-TERMINAL DOMAIN PROTEIN (AFU_ORTHOLOGUE AFUA_8G00380)-RELATED"/>
    <property type="match status" value="1"/>
</dbReference>
<evidence type="ECO:0000313" key="3">
    <source>
        <dbReference type="Proteomes" id="UP000557739"/>
    </source>
</evidence>
<accession>A0A7W9AQR5</accession>
<dbReference type="Pfam" id="PF02129">
    <property type="entry name" value="Peptidase_S15"/>
    <property type="match status" value="1"/>
</dbReference>
<dbReference type="GO" id="GO:0016787">
    <property type="term" value="F:hydrolase activity"/>
    <property type="evidence" value="ECO:0007669"/>
    <property type="project" value="InterPro"/>
</dbReference>
<gene>
    <name evidence="2" type="ORF">FHR19_001974</name>
</gene>
<dbReference type="Gene3D" id="1.10.10.800">
    <property type="match status" value="1"/>
</dbReference>
<organism evidence="2 3">
    <name type="scientific">Sphingomonas yantingensis</name>
    <dbReference type="NCBI Taxonomy" id="1241761"/>
    <lineage>
        <taxon>Bacteria</taxon>
        <taxon>Pseudomonadati</taxon>
        <taxon>Pseudomonadota</taxon>
        <taxon>Alphaproteobacteria</taxon>
        <taxon>Sphingomonadales</taxon>
        <taxon>Sphingomonadaceae</taxon>
        <taxon>Sphingomonas</taxon>
    </lineage>
</organism>
<dbReference type="PANTHER" id="PTHR47751">
    <property type="entry name" value="SUPERFAMILY HYDROLASE, PUTATIVE (AFU_ORTHOLOGUE AFUA_2G16580)-RELATED"/>
    <property type="match status" value="1"/>
</dbReference>
<dbReference type="SUPFAM" id="SSF53474">
    <property type="entry name" value="alpha/beta-Hydrolases"/>
    <property type="match status" value="1"/>
</dbReference>
<feature type="domain" description="Xaa-Pro dipeptidyl-peptidase-like" evidence="1">
    <location>
        <begin position="14"/>
        <end position="145"/>
    </location>
</feature>
<reference evidence="2 3" key="1">
    <citation type="submission" date="2020-08" db="EMBL/GenBank/DDBJ databases">
        <title>Genomic Encyclopedia of Type Strains, Phase IV (KMG-IV): sequencing the most valuable type-strain genomes for metagenomic binning, comparative biology and taxonomic classification.</title>
        <authorList>
            <person name="Goeker M."/>
        </authorList>
    </citation>
    <scope>NUCLEOTIDE SEQUENCE [LARGE SCALE GENOMIC DNA]</scope>
    <source>
        <strain evidence="2 3">DSM 27244</strain>
    </source>
</reference>
<keyword evidence="3" id="KW-1185">Reference proteome</keyword>
<dbReference type="RefSeq" id="WP_184027515.1">
    <property type="nucleotide sequence ID" value="NZ_JACIJJ010000002.1"/>
</dbReference>
<dbReference type="InterPro" id="IPR029058">
    <property type="entry name" value="AB_hydrolase_fold"/>
</dbReference>
<name>A0A7W9AQR5_9SPHN</name>
<dbReference type="Gene3D" id="3.40.50.1820">
    <property type="entry name" value="alpha/beta hydrolase"/>
    <property type="match status" value="1"/>
</dbReference>
<protein>
    <recommendedName>
        <fullName evidence="1">Xaa-Pro dipeptidyl-peptidase-like domain-containing protein</fullName>
    </recommendedName>
</protein>
<evidence type="ECO:0000313" key="2">
    <source>
        <dbReference type="EMBL" id="MBB5698629.1"/>
    </source>
</evidence>
<comment type="caution">
    <text evidence="2">The sequence shown here is derived from an EMBL/GenBank/DDBJ whole genome shotgun (WGS) entry which is preliminary data.</text>
</comment>
<dbReference type="Proteomes" id="UP000557739">
    <property type="component" value="Unassembled WGS sequence"/>
</dbReference>
<dbReference type="InterPro" id="IPR051411">
    <property type="entry name" value="Polyketide_trans_af380"/>
</dbReference>
<sequence length="307" mass="34066">MAIDKRTVTFTSEGVQCEGDLYLPAGFDERGKAPALVIGHGFTVARTSLVEEGRLFAEAGYVTLAIDYRHFGGSGGEPRGRLWPLQETEDFKAAIDWLEIQPGVDPDNIGIWGTSFGGGVVTHVAAHDIRVRACVAQAPILDGDFWIRSLNRESDYLSIRKYLRDARRERAVGGGDPVFPMMVPADDGFVPMPADPAMIEDVTSWYAKTGDMLMHSASEITIESFERLMEFDATYTARKIAPRAYCIVQLTGHDVYHPNEPIQTAYRAAGEPKRLVSLRMDQLDCYKPGYREQTIGAAAAFFDEYLK</sequence>
<evidence type="ECO:0000259" key="1">
    <source>
        <dbReference type="Pfam" id="PF02129"/>
    </source>
</evidence>
<dbReference type="EMBL" id="JACIJJ010000002">
    <property type="protein sequence ID" value="MBB5698629.1"/>
    <property type="molecule type" value="Genomic_DNA"/>
</dbReference>
<dbReference type="InterPro" id="IPR000383">
    <property type="entry name" value="Xaa-Pro-like_dom"/>
</dbReference>
<proteinExistence type="predicted"/>
<dbReference type="AlphaFoldDB" id="A0A7W9AQR5"/>